<reference evidence="3" key="2">
    <citation type="submission" date="2020-05" db="UniProtKB">
        <authorList>
            <consortium name="EnsemblMetazoa"/>
        </authorList>
    </citation>
    <scope>IDENTIFICATION</scope>
</reference>
<feature type="region of interest" description="Disordered" evidence="1">
    <location>
        <begin position="171"/>
        <end position="193"/>
    </location>
</feature>
<dbReference type="EMBL" id="ATLV01017852">
    <property type="status" value="NOT_ANNOTATED_CDS"/>
    <property type="molecule type" value="Genomic_DNA"/>
</dbReference>
<dbReference type="EnsemblMetazoa" id="ASIC010281-RA">
    <property type="protein sequence ID" value="ASIC010281-PA"/>
    <property type="gene ID" value="ASIC010281"/>
</dbReference>
<sequence>MQYCWQMIGRRVTPVRLASGFQVDLEFIKSDKTESKKSDRGTTTNGSAADGVEIGRDCHSMSASSAPCRSIGGTDDLSAAAAILGVGLRAEVSLQPPCRHRTPRQRHHVPTPFAFTCAIIRRHTSWHAGPVVCPFRRAAGRFLTVVRFARYYQCPLSSICFFIHLSNRTASEASTDPAPREKPAHSGGQIDES</sequence>
<evidence type="ECO:0000313" key="2">
    <source>
        <dbReference type="EMBL" id="KFB42567.1"/>
    </source>
</evidence>
<feature type="region of interest" description="Disordered" evidence="1">
    <location>
        <begin position="32"/>
        <end position="53"/>
    </location>
</feature>
<protein>
    <submittedName>
        <fullName evidence="2 3">MFS transporter</fullName>
    </submittedName>
</protein>
<evidence type="ECO:0000313" key="4">
    <source>
        <dbReference type="Proteomes" id="UP000030765"/>
    </source>
</evidence>
<organism evidence="2">
    <name type="scientific">Anopheles sinensis</name>
    <name type="common">Mosquito</name>
    <dbReference type="NCBI Taxonomy" id="74873"/>
    <lineage>
        <taxon>Eukaryota</taxon>
        <taxon>Metazoa</taxon>
        <taxon>Ecdysozoa</taxon>
        <taxon>Arthropoda</taxon>
        <taxon>Hexapoda</taxon>
        <taxon>Insecta</taxon>
        <taxon>Pterygota</taxon>
        <taxon>Neoptera</taxon>
        <taxon>Endopterygota</taxon>
        <taxon>Diptera</taxon>
        <taxon>Nematocera</taxon>
        <taxon>Culicoidea</taxon>
        <taxon>Culicidae</taxon>
        <taxon>Anophelinae</taxon>
        <taxon>Anopheles</taxon>
    </lineage>
</organism>
<evidence type="ECO:0000313" key="3">
    <source>
        <dbReference type="EnsemblMetazoa" id="ASIC010281-PA"/>
    </source>
</evidence>
<reference evidence="2 4" key="1">
    <citation type="journal article" date="2014" name="BMC Genomics">
        <title>Genome sequence of Anopheles sinensis provides insight into genetics basis of mosquito competence for malaria parasites.</title>
        <authorList>
            <person name="Zhou D."/>
            <person name="Zhang D."/>
            <person name="Ding G."/>
            <person name="Shi L."/>
            <person name="Hou Q."/>
            <person name="Ye Y."/>
            <person name="Xu Y."/>
            <person name="Zhou H."/>
            <person name="Xiong C."/>
            <person name="Li S."/>
            <person name="Yu J."/>
            <person name="Hong S."/>
            <person name="Yu X."/>
            <person name="Zou P."/>
            <person name="Chen C."/>
            <person name="Chang X."/>
            <person name="Wang W."/>
            <person name="Lv Y."/>
            <person name="Sun Y."/>
            <person name="Ma L."/>
            <person name="Shen B."/>
            <person name="Zhu C."/>
        </authorList>
    </citation>
    <scope>NUCLEOTIDE SEQUENCE [LARGE SCALE GENOMIC DNA]</scope>
</reference>
<proteinExistence type="predicted"/>
<gene>
    <name evidence="2" type="ORF">ZHAS_00010281</name>
</gene>
<accession>A0A084VX73</accession>
<name>A0A084VX73_ANOSI</name>
<dbReference type="VEuPathDB" id="VectorBase:ASIC010281"/>
<evidence type="ECO:0000256" key="1">
    <source>
        <dbReference type="SAM" id="MobiDB-lite"/>
    </source>
</evidence>
<dbReference type="AlphaFoldDB" id="A0A084VX73"/>
<keyword evidence="4" id="KW-1185">Reference proteome</keyword>
<dbReference type="Proteomes" id="UP000030765">
    <property type="component" value="Unassembled WGS sequence"/>
</dbReference>
<dbReference type="EMBL" id="KE525195">
    <property type="protein sequence ID" value="KFB42567.1"/>
    <property type="molecule type" value="Genomic_DNA"/>
</dbReference>